<comment type="function">
    <text evidence="4 5 6">Associates with the EF-Tu.GDP complex and induces the exchange of GDP to GTP. It remains bound to the aminoacyl-tRNA.EF-Tu.GTP complex up to the GTP hydrolysis stage on the ribosome.</text>
</comment>
<sequence>MMDAKKALMQTEGDIDKAVDFLRKKGLASADKKAGRIAAEGVVASYIHAGSRLGVLVELNCETDFVARGDKFKELVADMAMQIAASPEVTVVSVDDVPAEVIKKETDIEMGKEDILSKPEQIRGKIVEGRIAKTIKTMALLEQPFIKDTDKTVATLIKEAVSTLGENIQVRRFERFVLGEGIEKRSTDLAKEVEEQTKAFEEAATKKAAEAAAAAPAEEATAAPAGEEVKVDAKSVKALRQATGAGMMDAKKALMQCGGDIDKATEFLRKKGLASADKKAGRVAAEGAVGAYIHAGSRLGVLVEVNCETEFVARGDKFKELVADMAMQIAASDVSIVAAQDAPADEVERERAIEMQKEDIQSKPEAIRGKIVEGRVAKIFKERALLEQAFIKDTSKTVAEHIKAQVAAIGENIQVRRFSRYVLGEGIEKRSDDFAAEVAAATGKA</sequence>
<dbReference type="GO" id="GO:0005739">
    <property type="term" value="C:mitochondrion"/>
    <property type="evidence" value="ECO:0007669"/>
    <property type="project" value="UniProtKB-SubCell"/>
</dbReference>
<keyword evidence="2 5" id="KW-0251">Elongation factor</keyword>
<dbReference type="PANTHER" id="PTHR11741:SF10">
    <property type="entry name" value="POLYPROTEIN OF EF-TS, CHLOROPLASTIC"/>
    <property type="match status" value="1"/>
</dbReference>
<evidence type="ECO:0000256" key="3">
    <source>
        <dbReference type="ARBA" id="ARBA00022917"/>
    </source>
</evidence>
<comment type="similarity">
    <text evidence="1 5 6">Belongs to the EF-Ts family.</text>
</comment>
<protein>
    <recommendedName>
        <fullName evidence="5">Elongation factor Ts, mitochondrial</fullName>
        <shortName evidence="5">EF-Ts</shortName>
        <shortName evidence="5">EF-TsMt</shortName>
    </recommendedName>
</protein>
<dbReference type="FunFam" id="1.10.8.10:FF:000001">
    <property type="entry name" value="Elongation factor Ts"/>
    <property type="match status" value="1"/>
</dbReference>
<evidence type="ECO:0000256" key="2">
    <source>
        <dbReference type="ARBA" id="ARBA00022768"/>
    </source>
</evidence>
<dbReference type="InterPro" id="IPR001816">
    <property type="entry name" value="Transl_elong_EFTs/EF1B"/>
</dbReference>
<dbReference type="FunFam" id="1.10.286.20:FF:000001">
    <property type="entry name" value="Elongation factor Ts"/>
    <property type="match status" value="2"/>
</dbReference>
<dbReference type="PROSITE" id="PS01126">
    <property type="entry name" value="EF_TS_1"/>
    <property type="match status" value="1"/>
</dbReference>
<keyword evidence="3 5" id="KW-0648">Protein biosynthesis</keyword>
<dbReference type="Gene3D" id="1.10.8.10">
    <property type="entry name" value="DNA helicase RuvA subunit, C-terminal domain"/>
    <property type="match status" value="2"/>
</dbReference>
<dbReference type="CDD" id="cd14275">
    <property type="entry name" value="UBA_EF-Ts"/>
    <property type="match status" value="1"/>
</dbReference>
<evidence type="ECO:0000256" key="5">
    <source>
        <dbReference type="HAMAP-Rule" id="MF_03135"/>
    </source>
</evidence>
<dbReference type="NCBIfam" id="TIGR00116">
    <property type="entry name" value="tsf"/>
    <property type="match status" value="1"/>
</dbReference>
<dbReference type="eggNOG" id="KOG1071">
    <property type="taxonomic scope" value="Eukaryota"/>
</dbReference>
<evidence type="ECO:0000259" key="7">
    <source>
        <dbReference type="Pfam" id="PF00889"/>
    </source>
</evidence>
<dbReference type="KEGG" id="csl:COCSUDRAFT_37065"/>
<evidence type="ECO:0000256" key="4">
    <source>
        <dbReference type="ARBA" id="ARBA00025453"/>
    </source>
</evidence>
<dbReference type="GO" id="GO:0070125">
    <property type="term" value="P:mitochondrial translational elongation"/>
    <property type="evidence" value="ECO:0007669"/>
    <property type="project" value="TreeGrafter"/>
</dbReference>
<dbReference type="RefSeq" id="XP_005646986.1">
    <property type="nucleotide sequence ID" value="XM_005646929.1"/>
</dbReference>
<dbReference type="OrthoDB" id="277235at2759"/>
<name>I0YVM3_COCSC</name>
<reference evidence="8 9" key="1">
    <citation type="journal article" date="2012" name="Genome Biol.">
        <title>The genome of the polar eukaryotic microalga coccomyxa subellipsoidea reveals traits of cold adaptation.</title>
        <authorList>
            <person name="Blanc G."/>
            <person name="Agarkova I."/>
            <person name="Grimwood J."/>
            <person name="Kuo A."/>
            <person name="Brueggeman A."/>
            <person name="Dunigan D."/>
            <person name="Gurnon J."/>
            <person name="Ladunga I."/>
            <person name="Lindquist E."/>
            <person name="Lucas S."/>
            <person name="Pangilinan J."/>
            <person name="Proschold T."/>
            <person name="Salamov A."/>
            <person name="Schmutz J."/>
            <person name="Weeks D."/>
            <person name="Yamada T."/>
            <person name="Claverie J.M."/>
            <person name="Grigoriev I."/>
            <person name="Van Etten J."/>
            <person name="Lomsadze A."/>
            <person name="Borodovsky M."/>
        </authorList>
    </citation>
    <scope>NUCLEOTIDE SEQUENCE [LARGE SCALE GENOMIC DNA]</scope>
    <source>
        <strain evidence="8 9">C-169</strain>
    </source>
</reference>
<dbReference type="STRING" id="574566.I0YVM3"/>
<gene>
    <name evidence="5" type="primary">EFTS</name>
    <name evidence="8" type="ORF">COCSUDRAFT_37065</name>
</gene>
<accession>I0YVM3</accession>
<dbReference type="SUPFAM" id="SSF54713">
    <property type="entry name" value="Elongation factor Ts (EF-Ts), dimerisation domain"/>
    <property type="match status" value="2"/>
</dbReference>
<feature type="domain" description="Translation elongation factor EFTs/EF1B dimerisation" evidence="7">
    <location>
        <begin position="37"/>
        <end position="180"/>
    </location>
</feature>
<dbReference type="PANTHER" id="PTHR11741">
    <property type="entry name" value="ELONGATION FACTOR TS"/>
    <property type="match status" value="1"/>
</dbReference>
<dbReference type="Pfam" id="PF00889">
    <property type="entry name" value="EF_TS"/>
    <property type="match status" value="2"/>
</dbReference>
<dbReference type="PROSITE" id="PS01127">
    <property type="entry name" value="EF_TS_2"/>
    <property type="match status" value="1"/>
</dbReference>
<dbReference type="AlphaFoldDB" id="I0YVM3"/>
<comment type="subcellular location">
    <subcellularLocation>
        <location evidence="5">Mitochondrion</location>
    </subcellularLocation>
</comment>
<dbReference type="Proteomes" id="UP000007264">
    <property type="component" value="Unassembled WGS sequence"/>
</dbReference>
<feature type="domain" description="Translation elongation factor EFTs/EF1B dimerisation" evidence="7">
    <location>
        <begin position="283"/>
        <end position="425"/>
    </location>
</feature>
<dbReference type="InterPro" id="IPR014039">
    <property type="entry name" value="Transl_elong_EFTs/EF1B_dimer"/>
</dbReference>
<dbReference type="InterPro" id="IPR036402">
    <property type="entry name" value="EF-Ts_dimer_sf"/>
</dbReference>
<evidence type="ECO:0000313" key="8">
    <source>
        <dbReference type="EMBL" id="EIE22442.1"/>
    </source>
</evidence>
<comment type="caution">
    <text evidence="8">The sequence shown here is derived from an EMBL/GenBank/DDBJ whole genome shotgun (WGS) entry which is preliminary data.</text>
</comment>
<organism evidence="8 9">
    <name type="scientific">Coccomyxa subellipsoidea (strain C-169)</name>
    <name type="common">Green microalga</name>
    <dbReference type="NCBI Taxonomy" id="574566"/>
    <lineage>
        <taxon>Eukaryota</taxon>
        <taxon>Viridiplantae</taxon>
        <taxon>Chlorophyta</taxon>
        <taxon>core chlorophytes</taxon>
        <taxon>Trebouxiophyceae</taxon>
        <taxon>Trebouxiophyceae incertae sedis</taxon>
        <taxon>Coccomyxaceae</taxon>
        <taxon>Coccomyxa</taxon>
        <taxon>Coccomyxa subellipsoidea</taxon>
    </lineage>
</organism>
<keyword evidence="5" id="KW-0496">Mitochondrion</keyword>
<dbReference type="HAMAP" id="MF_00050">
    <property type="entry name" value="EF_Ts"/>
    <property type="match status" value="1"/>
</dbReference>
<proteinExistence type="inferred from homology"/>
<dbReference type="Gene3D" id="3.30.479.20">
    <property type="entry name" value="Elongation factor Ts, dimerisation domain"/>
    <property type="match status" value="2"/>
</dbReference>
<evidence type="ECO:0000256" key="6">
    <source>
        <dbReference type="RuleBase" id="RU000642"/>
    </source>
</evidence>
<dbReference type="InterPro" id="IPR018101">
    <property type="entry name" value="Transl_elong_Ts_CS"/>
</dbReference>
<dbReference type="GO" id="GO:0003746">
    <property type="term" value="F:translation elongation factor activity"/>
    <property type="evidence" value="ECO:0007669"/>
    <property type="project" value="UniProtKB-UniRule"/>
</dbReference>
<dbReference type="GeneID" id="17040428"/>
<dbReference type="EMBL" id="AGSI01000010">
    <property type="protein sequence ID" value="EIE22442.1"/>
    <property type="molecule type" value="Genomic_DNA"/>
</dbReference>
<dbReference type="InterPro" id="IPR009060">
    <property type="entry name" value="UBA-like_sf"/>
</dbReference>
<keyword evidence="9" id="KW-1185">Reference proteome</keyword>
<dbReference type="SUPFAM" id="SSF46934">
    <property type="entry name" value="UBA-like"/>
    <property type="match status" value="2"/>
</dbReference>
<evidence type="ECO:0000313" key="9">
    <source>
        <dbReference type="Proteomes" id="UP000007264"/>
    </source>
</evidence>
<evidence type="ECO:0000256" key="1">
    <source>
        <dbReference type="ARBA" id="ARBA00005532"/>
    </source>
</evidence>
<dbReference type="Gene3D" id="1.10.286.20">
    <property type="match status" value="2"/>
</dbReference>